<evidence type="ECO:0000256" key="3">
    <source>
        <dbReference type="ARBA" id="ARBA00043265"/>
    </source>
</evidence>
<protein>
    <recommendedName>
        <fullName evidence="5">Ig-like domain-containing protein</fullName>
    </recommendedName>
</protein>
<evidence type="ECO:0000256" key="1">
    <source>
        <dbReference type="ARBA" id="ARBA00022859"/>
    </source>
</evidence>
<accession>A0A8D2ASL7</accession>
<dbReference type="SMART" id="SM00406">
    <property type="entry name" value="IGv"/>
    <property type="match status" value="1"/>
</dbReference>
<dbReference type="Gene3D" id="2.60.40.10">
    <property type="entry name" value="Immunoglobulins"/>
    <property type="match status" value="1"/>
</dbReference>
<dbReference type="InterPro" id="IPR036179">
    <property type="entry name" value="Ig-like_dom_sf"/>
</dbReference>
<evidence type="ECO:0000256" key="4">
    <source>
        <dbReference type="SAM" id="MobiDB-lite"/>
    </source>
</evidence>
<dbReference type="Ensembl" id="ENSSVLT00005003742.1">
    <property type="protein sequence ID" value="ENSSVLP00005003410.1"/>
    <property type="gene ID" value="ENSSVLG00005002718.1"/>
</dbReference>
<dbReference type="InterPro" id="IPR013106">
    <property type="entry name" value="Ig_V-set"/>
</dbReference>
<name>A0A8D2ASL7_SCIVU</name>
<reference evidence="6" key="2">
    <citation type="submission" date="2025-09" db="UniProtKB">
        <authorList>
            <consortium name="Ensembl"/>
        </authorList>
    </citation>
    <scope>IDENTIFICATION</scope>
</reference>
<organism evidence="6 7">
    <name type="scientific">Sciurus vulgaris</name>
    <name type="common">Eurasian red squirrel</name>
    <dbReference type="NCBI Taxonomy" id="55149"/>
    <lineage>
        <taxon>Eukaryota</taxon>
        <taxon>Metazoa</taxon>
        <taxon>Chordata</taxon>
        <taxon>Craniata</taxon>
        <taxon>Vertebrata</taxon>
        <taxon>Euteleostomi</taxon>
        <taxon>Mammalia</taxon>
        <taxon>Eutheria</taxon>
        <taxon>Euarchontoglires</taxon>
        <taxon>Glires</taxon>
        <taxon>Rodentia</taxon>
        <taxon>Sciuromorpha</taxon>
        <taxon>Sciuridae</taxon>
        <taxon>Sciurinae</taxon>
        <taxon>Sciurini</taxon>
        <taxon>Sciurus</taxon>
    </lineage>
</organism>
<evidence type="ECO:0000256" key="2">
    <source>
        <dbReference type="ARBA" id="ARBA00023130"/>
    </source>
</evidence>
<dbReference type="InterPro" id="IPR013783">
    <property type="entry name" value="Ig-like_fold"/>
</dbReference>
<keyword evidence="3" id="KW-1280">Immunoglobulin</keyword>
<dbReference type="InterPro" id="IPR050199">
    <property type="entry name" value="IgHV"/>
</dbReference>
<evidence type="ECO:0000259" key="5">
    <source>
        <dbReference type="PROSITE" id="PS50835"/>
    </source>
</evidence>
<evidence type="ECO:0000313" key="7">
    <source>
        <dbReference type="Proteomes" id="UP000694564"/>
    </source>
</evidence>
<dbReference type="SUPFAM" id="SSF48726">
    <property type="entry name" value="Immunoglobulin"/>
    <property type="match status" value="1"/>
</dbReference>
<sequence>MDSLAIYPSLLPEGLISLVPDPKPNEALFSHFWFSLYLIPGVLCQVELQESKPGLVKPSETLSLTCDVSGLSIMTSGYGRSWISQFTGKGLEWIGEIWSDGSTNYSPSLKSQVDTSKNQFSLQLSSLTTQDMATCYCARDTLRGPQCEPRHKPPHRVPRASRVSSAHRELRGSPAAAAKGGENFFLSPELSHQAAPTMCFGHGGSTEGSSPWTSLSCPCPGRGFRNLPSAQAA</sequence>
<keyword evidence="2" id="KW-1064">Adaptive immunity</keyword>
<proteinExistence type="predicted"/>
<dbReference type="GO" id="GO:0002250">
    <property type="term" value="P:adaptive immune response"/>
    <property type="evidence" value="ECO:0007669"/>
    <property type="project" value="UniProtKB-KW"/>
</dbReference>
<dbReference type="GO" id="GO:0005576">
    <property type="term" value="C:extracellular region"/>
    <property type="evidence" value="ECO:0007669"/>
    <property type="project" value="UniProtKB-ARBA"/>
</dbReference>
<dbReference type="GO" id="GO:0019814">
    <property type="term" value="C:immunoglobulin complex"/>
    <property type="evidence" value="ECO:0007669"/>
    <property type="project" value="UniProtKB-KW"/>
</dbReference>
<dbReference type="PANTHER" id="PTHR23266">
    <property type="entry name" value="IMMUNOGLOBULIN HEAVY CHAIN"/>
    <property type="match status" value="1"/>
</dbReference>
<dbReference type="PROSITE" id="PS50835">
    <property type="entry name" value="IG_LIKE"/>
    <property type="match status" value="1"/>
</dbReference>
<keyword evidence="7" id="KW-1185">Reference proteome</keyword>
<feature type="region of interest" description="Disordered" evidence="4">
    <location>
        <begin position="147"/>
        <end position="166"/>
    </location>
</feature>
<feature type="domain" description="Ig-like" evidence="5">
    <location>
        <begin position="40"/>
        <end position="137"/>
    </location>
</feature>
<keyword evidence="1" id="KW-0391">Immunity</keyword>
<reference evidence="6" key="1">
    <citation type="submission" date="2025-08" db="UniProtKB">
        <authorList>
            <consortium name="Ensembl"/>
        </authorList>
    </citation>
    <scope>IDENTIFICATION</scope>
</reference>
<dbReference type="AlphaFoldDB" id="A0A8D2ASL7"/>
<dbReference type="OrthoDB" id="8694217at2759"/>
<dbReference type="GeneTree" id="ENSGT01030000234536"/>
<evidence type="ECO:0000313" key="6">
    <source>
        <dbReference type="Ensembl" id="ENSSVLP00005003410.1"/>
    </source>
</evidence>
<dbReference type="Proteomes" id="UP000694564">
    <property type="component" value="Chromosome 2"/>
</dbReference>
<dbReference type="InterPro" id="IPR007110">
    <property type="entry name" value="Ig-like_dom"/>
</dbReference>